<organism evidence="4 5">
    <name type="scientific">Actinocrispum wychmicini</name>
    <dbReference type="NCBI Taxonomy" id="1213861"/>
    <lineage>
        <taxon>Bacteria</taxon>
        <taxon>Bacillati</taxon>
        <taxon>Actinomycetota</taxon>
        <taxon>Actinomycetes</taxon>
        <taxon>Pseudonocardiales</taxon>
        <taxon>Pseudonocardiaceae</taxon>
        <taxon>Actinocrispum</taxon>
    </lineage>
</organism>
<reference evidence="4 5" key="1">
    <citation type="submission" date="2019-03" db="EMBL/GenBank/DDBJ databases">
        <title>Genomic Encyclopedia of Type Strains, Phase IV (KMG-IV): sequencing the most valuable type-strain genomes for metagenomic binning, comparative biology and taxonomic classification.</title>
        <authorList>
            <person name="Goeker M."/>
        </authorList>
    </citation>
    <scope>NUCLEOTIDE SEQUENCE [LARGE SCALE GENOMIC DNA]</scope>
    <source>
        <strain evidence="4 5">DSM 45934</strain>
    </source>
</reference>
<evidence type="ECO:0000259" key="3">
    <source>
        <dbReference type="PROSITE" id="PS50893"/>
    </source>
</evidence>
<dbReference type="AlphaFoldDB" id="A0A4R2JAT2"/>
<gene>
    <name evidence="4" type="ORF">EV192_10634</name>
</gene>
<accession>A0A4R2JAT2</accession>
<evidence type="ECO:0000256" key="1">
    <source>
        <dbReference type="ARBA" id="ARBA00022741"/>
    </source>
</evidence>
<dbReference type="PANTHER" id="PTHR24220">
    <property type="entry name" value="IMPORT ATP-BINDING PROTEIN"/>
    <property type="match status" value="1"/>
</dbReference>
<dbReference type="PROSITE" id="PS50893">
    <property type="entry name" value="ABC_TRANSPORTER_2"/>
    <property type="match status" value="1"/>
</dbReference>
<dbReference type="InterPro" id="IPR015854">
    <property type="entry name" value="ABC_transpr_LolD-like"/>
</dbReference>
<dbReference type="GO" id="GO:0022857">
    <property type="term" value="F:transmembrane transporter activity"/>
    <property type="evidence" value="ECO:0007669"/>
    <property type="project" value="TreeGrafter"/>
</dbReference>
<dbReference type="Proteomes" id="UP000295680">
    <property type="component" value="Unassembled WGS sequence"/>
</dbReference>
<keyword evidence="2 4" id="KW-0067">ATP-binding</keyword>
<name>A0A4R2JAT2_9PSEU</name>
<comment type="caution">
    <text evidence="4">The sequence shown here is derived from an EMBL/GenBank/DDBJ whole genome shotgun (WGS) entry which is preliminary data.</text>
</comment>
<proteinExistence type="predicted"/>
<dbReference type="SUPFAM" id="SSF52540">
    <property type="entry name" value="P-loop containing nucleoside triphosphate hydrolases"/>
    <property type="match status" value="1"/>
</dbReference>
<dbReference type="SMART" id="SM00382">
    <property type="entry name" value="AAA"/>
    <property type="match status" value="1"/>
</dbReference>
<keyword evidence="1" id="KW-0547">Nucleotide-binding</keyword>
<dbReference type="InterPro" id="IPR003593">
    <property type="entry name" value="AAA+_ATPase"/>
</dbReference>
<dbReference type="PANTHER" id="PTHR24220:SF685">
    <property type="entry name" value="ABC TRANSPORTER RELATED"/>
    <property type="match status" value="1"/>
</dbReference>
<evidence type="ECO:0000313" key="5">
    <source>
        <dbReference type="Proteomes" id="UP000295680"/>
    </source>
</evidence>
<dbReference type="Pfam" id="PF00005">
    <property type="entry name" value="ABC_tran"/>
    <property type="match status" value="1"/>
</dbReference>
<dbReference type="Gene3D" id="3.40.50.300">
    <property type="entry name" value="P-loop containing nucleotide triphosphate hydrolases"/>
    <property type="match status" value="1"/>
</dbReference>
<dbReference type="InterPro" id="IPR027417">
    <property type="entry name" value="P-loop_NTPase"/>
</dbReference>
<evidence type="ECO:0000313" key="4">
    <source>
        <dbReference type="EMBL" id="TCO56561.1"/>
    </source>
</evidence>
<dbReference type="RefSeq" id="WP_132119951.1">
    <property type="nucleotide sequence ID" value="NZ_SLWS01000006.1"/>
</dbReference>
<sequence length="233" mass="25322">MSVAVDSVARVLGLVKGPLQGVDLEVPGGQLTAVVGLPGSGKSTLVSCVGGLSRPAHGSVYIGQQQLHRLGDAALTRVRRDRIGYVFATSSLLPLSVAQNILIGHELAGRRPDRGWFDTVVRLLELRHLLKTRPETLTTLERQRVACARAFMNRPDVVLADEPTGELDQRDAGELLGFLRMWVRKLDQSILMVTSEPRVAAHADQVFLLRAGRIEGRIERPTVGTVSAALERS</sequence>
<evidence type="ECO:0000256" key="2">
    <source>
        <dbReference type="ARBA" id="ARBA00022840"/>
    </source>
</evidence>
<dbReference type="InterPro" id="IPR003439">
    <property type="entry name" value="ABC_transporter-like_ATP-bd"/>
</dbReference>
<dbReference type="GO" id="GO:0005886">
    <property type="term" value="C:plasma membrane"/>
    <property type="evidence" value="ECO:0007669"/>
    <property type="project" value="TreeGrafter"/>
</dbReference>
<dbReference type="OrthoDB" id="3676073at2"/>
<dbReference type="EMBL" id="SLWS01000006">
    <property type="protein sequence ID" value="TCO56561.1"/>
    <property type="molecule type" value="Genomic_DNA"/>
</dbReference>
<dbReference type="GO" id="GO:0016887">
    <property type="term" value="F:ATP hydrolysis activity"/>
    <property type="evidence" value="ECO:0007669"/>
    <property type="project" value="InterPro"/>
</dbReference>
<protein>
    <submittedName>
        <fullName evidence="4">Putative ABC transport system ATP-binding protein</fullName>
    </submittedName>
</protein>
<keyword evidence="5" id="KW-1185">Reference proteome</keyword>
<dbReference type="GO" id="GO:0005524">
    <property type="term" value="F:ATP binding"/>
    <property type="evidence" value="ECO:0007669"/>
    <property type="project" value="UniProtKB-KW"/>
</dbReference>
<feature type="domain" description="ABC transporter" evidence="3">
    <location>
        <begin position="3"/>
        <end position="230"/>
    </location>
</feature>